<sequence length="443" mass="49816">MKNLPRQFDLVNKLPLCRKNWMRRCKAALRIGRFMKKRFRVRKNVKIEQSYGWSKWDEKKTVQRDMTALEANVQRSLSMNRHLESQIRESEHTITNLRSELEHVNNHLAKVEKACNAAEVNLSLQNVQHKREVSRLQQEVETLKSRPELESVVAELEERINEMEDLLRRKCEEIEENDDVKLGLMKENKSLKTKVESLTRKVNNLQTKLAAAKATLPAPTAVEQRIPSSSSIVSVSSSSSSPSASFPTSSTSRPHSNTMVDTPGTSISFNKTSPPAVPERLNRVVSVPSALPRPKTPERRNVLGPVFRAMSPKKPKRESSPVTQTKKRRAPDDFEGYEIPPQAFTADSLPGEGENVSEHATPKVRRVLSSIQTGFTPARHQNRPMIPMPSPKRSNPVFIKSPPSVPDLSASLSYAGQPVDGKKRSWLGKIRGASSTPGQRDFT</sequence>
<feature type="compositionally biased region" description="Low complexity" evidence="2">
    <location>
        <begin position="232"/>
        <end position="252"/>
    </location>
</feature>
<keyword evidence="1" id="KW-0175">Coiled coil</keyword>
<feature type="region of interest" description="Disordered" evidence="2">
    <location>
        <begin position="377"/>
        <end position="443"/>
    </location>
</feature>
<dbReference type="OrthoDB" id="10255344at2759"/>
<dbReference type="EMBL" id="JAOTPV010000003">
    <property type="protein sequence ID" value="KAJ4485743.1"/>
    <property type="molecule type" value="Genomic_DNA"/>
</dbReference>
<name>A0A9W9APC3_9AGAR</name>
<evidence type="ECO:0000256" key="2">
    <source>
        <dbReference type="SAM" id="MobiDB-lite"/>
    </source>
</evidence>
<keyword evidence="4" id="KW-1185">Reference proteome</keyword>
<evidence type="ECO:0000313" key="4">
    <source>
        <dbReference type="Proteomes" id="UP001150266"/>
    </source>
</evidence>
<organism evidence="3 4">
    <name type="scientific">Lentinula aciculospora</name>
    <dbReference type="NCBI Taxonomy" id="153920"/>
    <lineage>
        <taxon>Eukaryota</taxon>
        <taxon>Fungi</taxon>
        <taxon>Dikarya</taxon>
        <taxon>Basidiomycota</taxon>
        <taxon>Agaricomycotina</taxon>
        <taxon>Agaricomycetes</taxon>
        <taxon>Agaricomycetidae</taxon>
        <taxon>Agaricales</taxon>
        <taxon>Marasmiineae</taxon>
        <taxon>Omphalotaceae</taxon>
        <taxon>Lentinula</taxon>
    </lineage>
</organism>
<gene>
    <name evidence="3" type="ORF">J3R30DRAFT_1399270</name>
</gene>
<feature type="coiled-coil region" evidence="1">
    <location>
        <begin position="80"/>
        <end position="215"/>
    </location>
</feature>
<feature type="compositionally biased region" description="Polar residues" evidence="2">
    <location>
        <begin position="433"/>
        <end position="443"/>
    </location>
</feature>
<feature type="compositionally biased region" description="Polar residues" evidence="2">
    <location>
        <begin position="253"/>
        <end position="273"/>
    </location>
</feature>
<reference evidence="3" key="1">
    <citation type="submission" date="2022-08" db="EMBL/GenBank/DDBJ databases">
        <title>A Global Phylogenomic Analysis of the Shiitake Genus Lentinula.</title>
        <authorList>
            <consortium name="DOE Joint Genome Institute"/>
            <person name="Sierra-Patev S."/>
            <person name="Min B."/>
            <person name="Naranjo-Ortiz M."/>
            <person name="Looney B."/>
            <person name="Konkel Z."/>
            <person name="Slot J.C."/>
            <person name="Sakamoto Y."/>
            <person name="Steenwyk J.L."/>
            <person name="Rokas A."/>
            <person name="Carro J."/>
            <person name="Camarero S."/>
            <person name="Ferreira P."/>
            <person name="Molpeceres G."/>
            <person name="Ruiz-Duenas F.J."/>
            <person name="Serrano A."/>
            <person name="Henrissat B."/>
            <person name="Drula E."/>
            <person name="Hughes K.W."/>
            <person name="Mata J.L."/>
            <person name="Ishikawa N.K."/>
            <person name="Vargas-Isla R."/>
            <person name="Ushijima S."/>
            <person name="Smith C.A."/>
            <person name="Ahrendt S."/>
            <person name="Andreopoulos W."/>
            <person name="He G."/>
            <person name="Labutti K."/>
            <person name="Lipzen A."/>
            <person name="Ng V."/>
            <person name="Riley R."/>
            <person name="Sandor L."/>
            <person name="Barry K."/>
            <person name="Martinez A.T."/>
            <person name="Xiao Y."/>
            <person name="Gibbons J.G."/>
            <person name="Terashima K."/>
            <person name="Grigoriev I.V."/>
            <person name="Hibbett D.S."/>
        </authorList>
    </citation>
    <scope>NUCLEOTIDE SEQUENCE</scope>
    <source>
        <strain evidence="3">JLM2183</strain>
    </source>
</reference>
<evidence type="ECO:0000313" key="3">
    <source>
        <dbReference type="EMBL" id="KAJ4485743.1"/>
    </source>
</evidence>
<comment type="caution">
    <text evidence="3">The sequence shown here is derived from an EMBL/GenBank/DDBJ whole genome shotgun (WGS) entry which is preliminary data.</text>
</comment>
<dbReference type="AlphaFoldDB" id="A0A9W9APC3"/>
<proteinExistence type="predicted"/>
<feature type="region of interest" description="Disordered" evidence="2">
    <location>
        <begin position="232"/>
        <end position="339"/>
    </location>
</feature>
<protein>
    <submittedName>
        <fullName evidence="3">Uncharacterized protein</fullName>
    </submittedName>
</protein>
<evidence type="ECO:0000256" key="1">
    <source>
        <dbReference type="SAM" id="Coils"/>
    </source>
</evidence>
<accession>A0A9W9APC3</accession>
<dbReference type="Proteomes" id="UP001150266">
    <property type="component" value="Unassembled WGS sequence"/>
</dbReference>
<dbReference type="Gene3D" id="1.20.5.340">
    <property type="match status" value="1"/>
</dbReference>